<dbReference type="KEGG" id="marp:QYS47_16640"/>
<keyword evidence="3" id="KW-0663">Pyridoxal phosphate</keyword>
<evidence type="ECO:0000256" key="2">
    <source>
        <dbReference type="ARBA" id="ARBA00006966"/>
    </source>
</evidence>
<evidence type="ECO:0000259" key="4">
    <source>
        <dbReference type="Pfam" id="PF01212"/>
    </source>
</evidence>
<dbReference type="PANTHER" id="PTHR48097">
    <property type="entry name" value="L-THREONINE ALDOLASE-RELATED"/>
    <property type="match status" value="1"/>
</dbReference>
<dbReference type="RefSeq" id="WP_322347163.1">
    <property type="nucleotide sequence ID" value="NZ_CP129968.2"/>
</dbReference>
<gene>
    <name evidence="5" type="ORF">QYS47_16640</name>
</gene>
<dbReference type="InterPro" id="IPR001597">
    <property type="entry name" value="ArAA_b-elim_lyase/Thr_aldolase"/>
</dbReference>
<comment type="cofactor">
    <cofactor evidence="1">
        <name>pyridoxal 5'-phosphate</name>
        <dbReference type="ChEBI" id="CHEBI:597326"/>
    </cofactor>
</comment>
<feature type="domain" description="Aromatic amino acid beta-eliminating lyase/threonine aldolase" evidence="4">
    <location>
        <begin position="81"/>
        <end position="332"/>
    </location>
</feature>
<dbReference type="GO" id="GO:0006545">
    <property type="term" value="P:glycine biosynthetic process"/>
    <property type="evidence" value="ECO:0007669"/>
    <property type="project" value="TreeGrafter"/>
</dbReference>
<dbReference type="EMBL" id="CP129968">
    <property type="protein sequence ID" value="WKK79108.2"/>
    <property type="molecule type" value="Genomic_DNA"/>
</dbReference>
<reference evidence="5" key="1">
    <citation type="submission" date="2023-08" db="EMBL/GenBank/DDBJ databases">
        <title>Comparative genomics and taxonomic characterization of three novel marine species of genus Marivirga.</title>
        <authorList>
            <person name="Muhammad N."/>
            <person name="Kim S.-G."/>
        </authorList>
    </citation>
    <scope>NUCLEOTIDE SEQUENCE</scope>
    <source>
        <strain evidence="5">BKB1-2</strain>
    </source>
</reference>
<dbReference type="GO" id="GO:0005829">
    <property type="term" value="C:cytosol"/>
    <property type="evidence" value="ECO:0007669"/>
    <property type="project" value="TreeGrafter"/>
</dbReference>
<name>A0AA49GC69_9BACT</name>
<accession>A0AA49GC69</accession>
<sequence length="399" mass="44556">MDNMKAKPSFNSRRDFLKKLGLSSLPILLPGIGSAEDYSDNLFKRDNNKLINLVYDGLAYEPNDYIQKLQEINKSSSISADVYGTGGATQKLEEKLAELTGKEKAIYLPTGTMANQLAIKMLNAENTKVIVPENSHIYRDETDSAQSVHGKRLVPVQNNKAYYTAEELDETIQNIHQNEVFKSGIGTVVIENPVRRANGTAVPLATIQEIAAYCKSNAYKMHLDAARIHYAEAYQGVSLKEYAAPFDTVYISLYKYLNANGGAILCGDAELIDRMHHQIKILGGTMYQSWTNTAMALHYLDGITDRFKKLADTSKEIVKALNQLDEINISSIDNGTNIYELAFNSNIDIGHFVNELDNKHNIWLRPPNEDGQIRLSFNESILFRPADEIVGSIKSVLRA</sequence>
<protein>
    <submittedName>
        <fullName evidence="5">Beta-eliminating lyase-related protein</fullName>
    </submittedName>
</protein>
<organism evidence="5">
    <name type="scientific">Marivirga arenosa</name>
    <dbReference type="NCBI Taxonomy" id="3059076"/>
    <lineage>
        <taxon>Bacteria</taxon>
        <taxon>Pseudomonadati</taxon>
        <taxon>Bacteroidota</taxon>
        <taxon>Cytophagia</taxon>
        <taxon>Cytophagales</taxon>
        <taxon>Marivirgaceae</taxon>
        <taxon>Marivirga</taxon>
    </lineage>
</organism>
<evidence type="ECO:0000256" key="1">
    <source>
        <dbReference type="ARBA" id="ARBA00001933"/>
    </source>
</evidence>
<evidence type="ECO:0000256" key="3">
    <source>
        <dbReference type="ARBA" id="ARBA00022898"/>
    </source>
</evidence>
<dbReference type="AlphaFoldDB" id="A0AA49GC69"/>
<dbReference type="PANTHER" id="PTHR48097:SF9">
    <property type="entry name" value="L-THREONINE ALDOLASE"/>
    <property type="match status" value="1"/>
</dbReference>
<dbReference type="GO" id="GO:0008732">
    <property type="term" value="F:L-allo-threonine aldolase activity"/>
    <property type="evidence" value="ECO:0007669"/>
    <property type="project" value="TreeGrafter"/>
</dbReference>
<dbReference type="InterPro" id="IPR015421">
    <property type="entry name" value="PyrdxlP-dep_Trfase_major"/>
</dbReference>
<dbReference type="InterPro" id="IPR015424">
    <property type="entry name" value="PyrdxlP-dep_Trfase"/>
</dbReference>
<proteinExistence type="inferred from homology"/>
<dbReference type="Pfam" id="PF01212">
    <property type="entry name" value="Beta_elim_lyase"/>
    <property type="match status" value="1"/>
</dbReference>
<dbReference type="Proteomes" id="UP001232019">
    <property type="component" value="Chromosome"/>
</dbReference>
<dbReference type="GO" id="GO:0006567">
    <property type="term" value="P:L-threonine catabolic process"/>
    <property type="evidence" value="ECO:0007669"/>
    <property type="project" value="TreeGrafter"/>
</dbReference>
<evidence type="ECO:0000313" key="5">
    <source>
        <dbReference type="EMBL" id="WKK79108.2"/>
    </source>
</evidence>
<dbReference type="SUPFAM" id="SSF53383">
    <property type="entry name" value="PLP-dependent transferases"/>
    <property type="match status" value="1"/>
</dbReference>
<keyword evidence="5" id="KW-0456">Lyase</keyword>
<comment type="similarity">
    <text evidence="2">Belongs to the threonine aldolase family.</text>
</comment>
<dbReference type="Gene3D" id="3.40.640.10">
    <property type="entry name" value="Type I PLP-dependent aspartate aminotransferase-like (Major domain)"/>
    <property type="match status" value="1"/>
</dbReference>